<dbReference type="Gene3D" id="3.30.420.40">
    <property type="match status" value="2"/>
</dbReference>
<evidence type="ECO:0000256" key="1">
    <source>
        <dbReference type="ARBA" id="ARBA00006479"/>
    </source>
</evidence>
<evidence type="ECO:0000313" key="3">
    <source>
        <dbReference type="Proteomes" id="UP000824259"/>
    </source>
</evidence>
<dbReference type="InterPro" id="IPR049874">
    <property type="entry name" value="ROK_cs"/>
</dbReference>
<dbReference type="Pfam" id="PF00480">
    <property type="entry name" value="ROK"/>
    <property type="match status" value="1"/>
</dbReference>
<dbReference type="EMBL" id="DWYR01000011">
    <property type="protein sequence ID" value="HJA98847.1"/>
    <property type="molecule type" value="Genomic_DNA"/>
</dbReference>
<dbReference type="InterPro" id="IPR043129">
    <property type="entry name" value="ATPase_NBD"/>
</dbReference>
<sequence length="330" mass="35845">MKRLAIGIDIGGINTSMGLVDRAGDVYAESGFRTSEYPYFEDYSAYVKKLAASLQELCEAIPSGAQLEGIGIGAPNANFYSGRMEWPVNLWKFRPEEPNPDDKRRIFPLCDDLEAYFPDVAIRMTNDANTAALGEMIYGNARGMRDFIMVTLGTGLGSGFVSNGQMIYGHDGMAGELGHVIVEPDGRACGCGRRGCLETYVSATGIKRTAFELMARDRTPSVLRKVAFDRFDSKMITEAAEQGDALAIEVFDLTARRLARALADAVAITSPEAIILFGGLAQAGDLLLEPTRRYLEEYLLSTYRGKVKVLLSAMDGNSAAVMGAAALIWE</sequence>
<protein>
    <submittedName>
        <fullName evidence="2">ROK family protein</fullName>
    </submittedName>
</protein>
<dbReference type="PANTHER" id="PTHR18964">
    <property type="entry name" value="ROK (REPRESSOR, ORF, KINASE) FAMILY"/>
    <property type="match status" value="1"/>
</dbReference>
<dbReference type="Proteomes" id="UP000824259">
    <property type="component" value="Unassembled WGS sequence"/>
</dbReference>
<dbReference type="SUPFAM" id="SSF53067">
    <property type="entry name" value="Actin-like ATPase domain"/>
    <property type="match status" value="1"/>
</dbReference>
<comment type="similarity">
    <text evidence="1">Belongs to the ROK (NagC/XylR) family.</text>
</comment>
<reference evidence="2" key="2">
    <citation type="submission" date="2021-04" db="EMBL/GenBank/DDBJ databases">
        <authorList>
            <person name="Gilroy R."/>
        </authorList>
    </citation>
    <scope>NUCLEOTIDE SEQUENCE</scope>
    <source>
        <strain evidence="2">CHK169-11906</strain>
    </source>
</reference>
<accession>A0A9D2L408</accession>
<organism evidence="2 3">
    <name type="scientific">Candidatus Alistipes avicola</name>
    <dbReference type="NCBI Taxonomy" id="2838432"/>
    <lineage>
        <taxon>Bacteria</taxon>
        <taxon>Pseudomonadati</taxon>
        <taxon>Bacteroidota</taxon>
        <taxon>Bacteroidia</taxon>
        <taxon>Bacteroidales</taxon>
        <taxon>Rikenellaceae</taxon>
        <taxon>Alistipes</taxon>
    </lineage>
</organism>
<dbReference type="PANTHER" id="PTHR18964:SF149">
    <property type="entry name" value="BIFUNCTIONAL UDP-N-ACETYLGLUCOSAMINE 2-EPIMERASE_N-ACETYLMANNOSAMINE KINASE"/>
    <property type="match status" value="1"/>
</dbReference>
<proteinExistence type="inferred from homology"/>
<reference evidence="2" key="1">
    <citation type="journal article" date="2021" name="PeerJ">
        <title>Extensive microbial diversity within the chicken gut microbiome revealed by metagenomics and culture.</title>
        <authorList>
            <person name="Gilroy R."/>
            <person name="Ravi A."/>
            <person name="Getino M."/>
            <person name="Pursley I."/>
            <person name="Horton D.L."/>
            <person name="Alikhan N.F."/>
            <person name="Baker D."/>
            <person name="Gharbi K."/>
            <person name="Hall N."/>
            <person name="Watson M."/>
            <person name="Adriaenssens E.M."/>
            <person name="Foster-Nyarko E."/>
            <person name="Jarju S."/>
            <person name="Secka A."/>
            <person name="Antonio M."/>
            <person name="Oren A."/>
            <person name="Chaudhuri R.R."/>
            <person name="La Ragione R."/>
            <person name="Hildebrand F."/>
            <person name="Pallen M.J."/>
        </authorList>
    </citation>
    <scope>NUCLEOTIDE SEQUENCE</scope>
    <source>
        <strain evidence="2">CHK169-11906</strain>
    </source>
</reference>
<dbReference type="PROSITE" id="PS01125">
    <property type="entry name" value="ROK"/>
    <property type="match status" value="1"/>
</dbReference>
<comment type="caution">
    <text evidence="2">The sequence shown here is derived from an EMBL/GenBank/DDBJ whole genome shotgun (WGS) entry which is preliminary data.</text>
</comment>
<dbReference type="AlphaFoldDB" id="A0A9D2L408"/>
<name>A0A9D2L408_9BACT</name>
<dbReference type="InterPro" id="IPR000600">
    <property type="entry name" value="ROK"/>
</dbReference>
<gene>
    <name evidence="2" type="ORF">H9779_04500</name>
</gene>
<evidence type="ECO:0000313" key="2">
    <source>
        <dbReference type="EMBL" id="HJA98847.1"/>
    </source>
</evidence>